<keyword evidence="4" id="KW-1185">Reference proteome</keyword>
<keyword evidence="2" id="KW-0812">Transmembrane</keyword>
<sequence length="213" mass="23896">MGRESGHERWVSLRGPKSWLPVFVVTPLLLMVLMVDGINLSLLFVRDGLALIWLIAIMAGSAALMLALPLWVARLAYPFARINPSTSTIRARRRRAHYSDITSAQLLVSASKKHRAINLLLRSDTGLRAVVLIRDARRRTLNRELAELALDVIRQSHIAIPVSVHDPEGRFARYNFPTNVTREDALELIESPPDLEDALPIPHRPRSRPAATD</sequence>
<protein>
    <submittedName>
        <fullName evidence="3">Uncharacterized protein</fullName>
    </submittedName>
</protein>
<dbReference type="RefSeq" id="WP_243011828.1">
    <property type="nucleotide sequence ID" value="NZ_JALGAR010000002.1"/>
</dbReference>
<dbReference type="Proteomes" id="UP001165341">
    <property type="component" value="Unassembled WGS sequence"/>
</dbReference>
<keyword evidence="2" id="KW-0472">Membrane</keyword>
<organism evidence="3 4">
    <name type="scientific">Cryobacterium zhongshanensis</name>
    <dbReference type="NCBI Taxonomy" id="2928153"/>
    <lineage>
        <taxon>Bacteria</taxon>
        <taxon>Bacillati</taxon>
        <taxon>Actinomycetota</taxon>
        <taxon>Actinomycetes</taxon>
        <taxon>Micrococcales</taxon>
        <taxon>Microbacteriaceae</taxon>
        <taxon>Cryobacterium</taxon>
    </lineage>
</organism>
<keyword evidence="2" id="KW-1133">Transmembrane helix</keyword>
<gene>
    <name evidence="3" type="ORF">MQH31_09465</name>
</gene>
<reference evidence="3" key="1">
    <citation type="submission" date="2022-03" db="EMBL/GenBank/DDBJ databases">
        <title>Cryobacterium sp. nov. strain ZS14-85, isolated from Antarctic soil.</title>
        <authorList>
            <person name="Li J."/>
            <person name="Niu G."/>
        </authorList>
    </citation>
    <scope>NUCLEOTIDE SEQUENCE</scope>
    <source>
        <strain evidence="3">ZS14-85</strain>
    </source>
</reference>
<dbReference type="AlphaFoldDB" id="A0AA41QVG6"/>
<name>A0AA41QVG6_9MICO</name>
<feature type="region of interest" description="Disordered" evidence="1">
    <location>
        <begin position="193"/>
        <end position="213"/>
    </location>
</feature>
<evidence type="ECO:0000313" key="4">
    <source>
        <dbReference type="Proteomes" id="UP001165341"/>
    </source>
</evidence>
<evidence type="ECO:0000256" key="1">
    <source>
        <dbReference type="SAM" id="MobiDB-lite"/>
    </source>
</evidence>
<feature type="transmembrane region" description="Helical" evidence="2">
    <location>
        <begin position="20"/>
        <end position="44"/>
    </location>
</feature>
<evidence type="ECO:0000313" key="3">
    <source>
        <dbReference type="EMBL" id="MCI4658035.1"/>
    </source>
</evidence>
<proteinExistence type="predicted"/>
<accession>A0AA41QVG6</accession>
<evidence type="ECO:0000256" key="2">
    <source>
        <dbReference type="SAM" id="Phobius"/>
    </source>
</evidence>
<comment type="caution">
    <text evidence="3">The sequence shown here is derived from an EMBL/GenBank/DDBJ whole genome shotgun (WGS) entry which is preliminary data.</text>
</comment>
<dbReference type="EMBL" id="JALGAR010000002">
    <property type="protein sequence ID" value="MCI4658035.1"/>
    <property type="molecule type" value="Genomic_DNA"/>
</dbReference>
<feature type="transmembrane region" description="Helical" evidence="2">
    <location>
        <begin position="50"/>
        <end position="72"/>
    </location>
</feature>